<dbReference type="Proteomes" id="UP001165060">
    <property type="component" value="Unassembled WGS sequence"/>
</dbReference>
<feature type="compositionally biased region" description="Basic residues" evidence="3">
    <location>
        <begin position="559"/>
        <end position="569"/>
    </location>
</feature>
<feature type="coiled-coil region" evidence="2">
    <location>
        <begin position="341"/>
        <end position="368"/>
    </location>
</feature>
<evidence type="ECO:0000256" key="1">
    <source>
        <dbReference type="ARBA" id="ARBA00023054"/>
    </source>
</evidence>
<keyword evidence="1 2" id="KW-0175">Coiled coil</keyword>
<evidence type="ECO:0000259" key="4">
    <source>
        <dbReference type="Pfam" id="PF21773"/>
    </source>
</evidence>
<feature type="region of interest" description="Disordered" evidence="3">
    <location>
        <begin position="539"/>
        <end position="575"/>
    </location>
</feature>
<proteinExistence type="predicted"/>
<dbReference type="EMBL" id="BRYB01002838">
    <property type="protein sequence ID" value="GMI26189.1"/>
    <property type="molecule type" value="Genomic_DNA"/>
</dbReference>
<evidence type="ECO:0000256" key="2">
    <source>
        <dbReference type="SAM" id="Coils"/>
    </source>
</evidence>
<accession>A0ABQ6MH52</accession>
<evidence type="ECO:0000313" key="6">
    <source>
        <dbReference type="Proteomes" id="UP001165060"/>
    </source>
</evidence>
<gene>
    <name evidence="5" type="ORF">TeGR_g8618</name>
</gene>
<evidence type="ECO:0000256" key="3">
    <source>
        <dbReference type="SAM" id="MobiDB-lite"/>
    </source>
</evidence>
<keyword evidence="6" id="KW-1185">Reference proteome</keyword>
<sequence length="575" mass="65564">MPGNVMDQQIEDLRERMRLLQQDRRANVDLLETNKNSNNEDVRFLREENKDLRIRLAQFKRAGDENGGENADVKNAQVEVLRMRQEYDSLKSLSTKHQAQLDKLKDEVNTCNLESRRPSQEDNPLTRQIRILENKLDKAMIKYNEAQSIRTTYEQIVKRLKSERVGFDNQLAALERTLQAKQRDYEELLFLSGDANHAREVSQQELQRVKGAYEEERGRRETELRERHQVVQLRKNMFDRATRREAKRQEIVDKAIKEDGVDGEGEVALRTSMSAGGLGLSSPNGMTSGEHMEAHKSKQKIDIFENAFRKIKEATGVSDVNEVIQKIEGQEGTSANLMALTKENQARIESITENRETLKKNVEEVKYSSSGGGHRRKLVDDKEESLNTAVNVLERWRARYERYATCLISVKAGIKHLQDKMEVAREDVGGSKTELADESIVQVLRESEDTLLTLFNRVKASSAQEEAISGATSAADAPPAAPALNRQSTIHGADAVDHLDEEELRENRPFNQRINLPNAGEDLFEHELEENLADLDEEELTRDRVKKASSQILVAQDRRNKKLQKKKRGQSTAGQ</sequence>
<dbReference type="InterPro" id="IPR049258">
    <property type="entry name" value="ODAD1_CC"/>
</dbReference>
<dbReference type="PANTHER" id="PTHR46518">
    <property type="entry name" value="COILED-COIL DOMAIN-CONTAINING PROTEIN 151"/>
    <property type="match status" value="1"/>
</dbReference>
<dbReference type="PANTHER" id="PTHR46518:SF1">
    <property type="entry name" value="OUTER DYNEIN ARM-DOCKING COMPLEX SUBUNIT 3"/>
    <property type="match status" value="1"/>
</dbReference>
<feature type="domain" description="ODAD1 central coiled coil region" evidence="4">
    <location>
        <begin position="293"/>
        <end position="425"/>
    </location>
</feature>
<evidence type="ECO:0000313" key="5">
    <source>
        <dbReference type="EMBL" id="GMI26189.1"/>
    </source>
</evidence>
<comment type="caution">
    <text evidence="5">The sequence shown here is derived from an EMBL/GenBank/DDBJ whole genome shotgun (WGS) entry which is preliminary data.</text>
</comment>
<feature type="domain" description="ODAD1 central coiled coil region" evidence="4">
    <location>
        <begin position="127"/>
        <end position="251"/>
    </location>
</feature>
<dbReference type="InterPro" id="IPR033192">
    <property type="entry name" value="ODAD3"/>
</dbReference>
<protein>
    <recommendedName>
        <fullName evidence="4">ODAD1 central coiled coil region domain-containing protein</fullName>
    </recommendedName>
</protein>
<dbReference type="Pfam" id="PF21773">
    <property type="entry name" value="ODAD1_CC"/>
    <property type="match status" value="2"/>
</dbReference>
<name>A0ABQ6MH52_9STRA</name>
<feature type="coiled-coil region" evidence="2">
    <location>
        <begin position="3"/>
        <end position="191"/>
    </location>
</feature>
<reference evidence="5 6" key="1">
    <citation type="journal article" date="2023" name="Commun. Biol.">
        <title>Genome analysis of Parmales, the sister group of diatoms, reveals the evolutionary specialization of diatoms from phago-mixotrophs to photoautotrophs.</title>
        <authorList>
            <person name="Ban H."/>
            <person name="Sato S."/>
            <person name="Yoshikawa S."/>
            <person name="Yamada K."/>
            <person name="Nakamura Y."/>
            <person name="Ichinomiya M."/>
            <person name="Sato N."/>
            <person name="Blanc-Mathieu R."/>
            <person name="Endo H."/>
            <person name="Kuwata A."/>
            <person name="Ogata H."/>
        </authorList>
    </citation>
    <scope>NUCLEOTIDE SEQUENCE [LARGE SCALE GENOMIC DNA]</scope>
</reference>
<organism evidence="5 6">
    <name type="scientific">Tetraparma gracilis</name>
    <dbReference type="NCBI Taxonomy" id="2962635"/>
    <lineage>
        <taxon>Eukaryota</taxon>
        <taxon>Sar</taxon>
        <taxon>Stramenopiles</taxon>
        <taxon>Ochrophyta</taxon>
        <taxon>Bolidophyceae</taxon>
        <taxon>Parmales</taxon>
        <taxon>Triparmaceae</taxon>
        <taxon>Tetraparma</taxon>
    </lineage>
</organism>